<accession>A0A853A138</accession>
<feature type="region of interest" description="Disordered" evidence="1">
    <location>
        <begin position="1"/>
        <end position="25"/>
    </location>
</feature>
<protein>
    <submittedName>
        <fullName evidence="2">Uncharacterized protein</fullName>
    </submittedName>
</protein>
<gene>
    <name evidence="2" type="ORF">FHU37_005305</name>
</gene>
<evidence type="ECO:0000313" key="2">
    <source>
        <dbReference type="EMBL" id="NYI08276.1"/>
    </source>
</evidence>
<reference evidence="2 3" key="1">
    <citation type="submission" date="2020-07" db="EMBL/GenBank/DDBJ databases">
        <title>Sequencing the genomes of 1000 actinobacteria strains.</title>
        <authorList>
            <person name="Klenk H.-P."/>
        </authorList>
    </citation>
    <scope>NUCLEOTIDE SEQUENCE [LARGE SCALE GENOMIC DNA]</scope>
    <source>
        <strain evidence="2 3">DSM 42178</strain>
    </source>
</reference>
<sequence>MTQPSQRPGGERARGDGPAGRLPRLRPAPLLFEPAEPSAEPEHFFDLDTIHDPQRLLERSTELVEAFRAAADRAMEFQAMAAAQLAAPERFDRLTAEQVAERADWTPEYAAKMIEYGRDLQNKGANQH</sequence>
<comment type="caution">
    <text evidence="2">The sequence shown here is derived from an EMBL/GenBank/DDBJ whole genome shotgun (WGS) entry which is preliminary data.</text>
</comment>
<dbReference type="EMBL" id="JACBZD010000002">
    <property type="protein sequence ID" value="NYI08276.1"/>
    <property type="molecule type" value="Genomic_DNA"/>
</dbReference>
<keyword evidence="3" id="KW-1185">Reference proteome</keyword>
<dbReference type="RefSeq" id="WP_246451302.1">
    <property type="nucleotide sequence ID" value="NZ_JACBZD010000002.1"/>
</dbReference>
<proteinExistence type="predicted"/>
<evidence type="ECO:0000313" key="3">
    <source>
        <dbReference type="Proteomes" id="UP000567795"/>
    </source>
</evidence>
<dbReference type="Proteomes" id="UP000567795">
    <property type="component" value="Unassembled WGS sequence"/>
</dbReference>
<organism evidence="2 3">
    <name type="scientific">Allostreptomyces psammosilenae</name>
    <dbReference type="NCBI Taxonomy" id="1892865"/>
    <lineage>
        <taxon>Bacteria</taxon>
        <taxon>Bacillati</taxon>
        <taxon>Actinomycetota</taxon>
        <taxon>Actinomycetes</taxon>
        <taxon>Kitasatosporales</taxon>
        <taxon>Streptomycetaceae</taxon>
        <taxon>Allostreptomyces</taxon>
    </lineage>
</organism>
<evidence type="ECO:0000256" key="1">
    <source>
        <dbReference type="SAM" id="MobiDB-lite"/>
    </source>
</evidence>
<dbReference type="AlphaFoldDB" id="A0A853A138"/>
<name>A0A853A138_9ACTN</name>